<evidence type="ECO:0000313" key="7">
    <source>
        <dbReference type="EMBL" id="MBJ3777504.1"/>
    </source>
</evidence>
<dbReference type="InterPro" id="IPR027417">
    <property type="entry name" value="P-loop_NTPase"/>
</dbReference>
<keyword evidence="4" id="KW-0547">Nucleotide-binding</keyword>
<dbReference type="InterPro" id="IPR013563">
    <property type="entry name" value="Oligopep_ABC_C"/>
</dbReference>
<accession>A0A934ITP1</accession>
<sequence>MLNVDKLSTDIVTAAGVVHAVDRVSLSLERGEMLGLVGESGCGKTMLAMSIAGLLPASGSVVSGSIVLNDRDLTRLPYDEAKRLRAQNIGVIFQNPTSALNPRMSVGSQIVEALNPEDRTSAAGADRKCVELLGMVGVPRPWDRLSDYPHELSGGLAQRVLIAIALARNPELLIADEPTTALDVTIQAQILDVIDRLRSELGLGVLLVSHDMALVAERADRVAVMYAGRVAETGEVGEVFRNPLHRYTAGLLDAAPSVWSTGHGRTRLLAIDGTPPDLSAPPPGCRFAPRCKFSESRCSTEPEVVRLDNGHTYACWKPAGELLEATSAEMAPDVAPDHGAPPDGDRGQPLMSLSEVRKEFVISRRVLGIGTERRRQAVAGVSLDILEGESLGIVGESGCGKSTIARLLVGLERPTGGTVTLHGRKTAADGRGEQTAWRRTVQLVFQDPYLSLDPTMRVRDSIAEPLLYKGGRKRAVRDLVERLAAEVGLAEGVTRRRPNELSGGQRQRVGIARALALDPQILVADEAVSALDVSVQAVILNLLKDLQRNRGLTYVFISHDLGVVRYVCDRVAVMYLGKIVETGPTERIFSAPAHPYTAALLAAVPGNAKRATLEGEIPSAENPPSGCRFRTRCRLATEKCALEEPVMQNVEGDGGGAVACHFPLARTEGIPLG</sequence>
<evidence type="ECO:0000256" key="1">
    <source>
        <dbReference type="ARBA" id="ARBA00004417"/>
    </source>
</evidence>
<feature type="domain" description="ABC transporter" evidence="6">
    <location>
        <begin position="356"/>
        <end position="601"/>
    </location>
</feature>
<dbReference type="InterPro" id="IPR050319">
    <property type="entry name" value="ABC_transp_ATP-bind"/>
</dbReference>
<proteinExistence type="inferred from homology"/>
<dbReference type="RefSeq" id="WP_198883411.1">
    <property type="nucleotide sequence ID" value="NZ_JAEKJA010000017.1"/>
</dbReference>
<dbReference type="GO" id="GO:0055085">
    <property type="term" value="P:transmembrane transport"/>
    <property type="evidence" value="ECO:0007669"/>
    <property type="project" value="UniProtKB-ARBA"/>
</dbReference>
<dbReference type="GO" id="GO:0005886">
    <property type="term" value="C:plasma membrane"/>
    <property type="evidence" value="ECO:0007669"/>
    <property type="project" value="UniProtKB-SubCell"/>
</dbReference>
<keyword evidence="5 7" id="KW-0067">ATP-binding</keyword>
<dbReference type="PROSITE" id="PS00211">
    <property type="entry name" value="ABC_TRANSPORTER_1"/>
    <property type="match status" value="1"/>
</dbReference>
<organism evidence="7 8">
    <name type="scientific">Acuticoccus mangrovi</name>
    <dbReference type="NCBI Taxonomy" id="2796142"/>
    <lineage>
        <taxon>Bacteria</taxon>
        <taxon>Pseudomonadati</taxon>
        <taxon>Pseudomonadota</taxon>
        <taxon>Alphaproteobacteria</taxon>
        <taxon>Hyphomicrobiales</taxon>
        <taxon>Amorphaceae</taxon>
        <taxon>Acuticoccus</taxon>
    </lineage>
</organism>
<comment type="caution">
    <text evidence="7">The sequence shown here is derived from an EMBL/GenBank/DDBJ whole genome shotgun (WGS) entry which is preliminary data.</text>
</comment>
<dbReference type="SUPFAM" id="SSF52540">
    <property type="entry name" value="P-loop containing nucleoside triphosphate hydrolases"/>
    <property type="match status" value="2"/>
</dbReference>
<dbReference type="InterPro" id="IPR017871">
    <property type="entry name" value="ABC_transporter-like_CS"/>
</dbReference>
<dbReference type="InterPro" id="IPR003593">
    <property type="entry name" value="AAA+_ATPase"/>
</dbReference>
<dbReference type="Pfam" id="PF00005">
    <property type="entry name" value="ABC_tran"/>
    <property type="match status" value="2"/>
</dbReference>
<dbReference type="NCBIfam" id="NF008453">
    <property type="entry name" value="PRK11308.1"/>
    <property type="match status" value="2"/>
</dbReference>
<dbReference type="Gene3D" id="3.40.50.300">
    <property type="entry name" value="P-loop containing nucleotide triphosphate hydrolases"/>
    <property type="match status" value="2"/>
</dbReference>
<dbReference type="NCBIfam" id="NF007739">
    <property type="entry name" value="PRK10419.1"/>
    <property type="match status" value="2"/>
</dbReference>
<dbReference type="SMART" id="SM00382">
    <property type="entry name" value="AAA"/>
    <property type="match status" value="2"/>
</dbReference>
<protein>
    <submittedName>
        <fullName evidence="7">ABC transporter ATP-binding protein</fullName>
    </submittedName>
</protein>
<evidence type="ECO:0000259" key="6">
    <source>
        <dbReference type="PROSITE" id="PS50893"/>
    </source>
</evidence>
<dbReference type="GO" id="GO:0016887">
    <property type="term" value="F:ATP hydrolysis activity"/>
    <property type="evidence" value="ECO:0007669"/>
    <property type="project" value="InterPro"/>
</dbReference>
<dbReference type="EMBL" id="JAEKJA010000017">
    <property type="protein sequence ID" value="MBJ3777504.1"/>
    <property type="molecule type" value="Genomic_DNA"/>
</dbReference>
<evidence type="ECO:0000256" key="2">
    <source>
        <dbReference type="ARBA" id="ARBA00005417"/>
    </source>
</evidence>
<comment type="similarity">
    <text evidence="2">Belongs to the ABC transporter superfamily.</text>
</comment>
<feature type="domain" description="ABC transporter" evidence="6">
    <location>
        <begin position="2"/>
        <end position="252"/>
    </location>
</feature>
<name>A0A934ITP1_9HYPH</name>
<dbReference type="GO" id="GO:0015833">
    <property type="term" value="P:peptide transport"/>
    <property type="evidence" value="ECO:0007669"/>
    <property type="project" value="InterPro"/>
</dbReference>
<keyword evidence="8" id="KW-1185">Reference proteome</keyword>
<keyword evidence="3" id="KW-0813">Transport</keyword>
<gene>
    <name evidence="7" type="ORF">JCR33_17480</name>
</gene>
<evidence type="ECO:0000256" key="4">
    <source>
        <dbReference type="ARBA" id="ARBA00022741"/>
    </source>
</evidence>
<evidence type="ECO:0000256" key="5">
    <source>
        <dbReference type="ARBA" id="ARBA00022840"/>
    </source>
</evidence>
<dbReference type="PANTHER" id="PTHR43776">
    <property type="entry name" value="TRANSPORT ATP-BINDING PROTEIN"/>
    <property type="match status" value="1"/>
</dbReference>
<comment type="subcellular location">
    <subcellularLocation>
        <location evidence="1">Cell inner membrane</location>
        <topology evidence="1">Peripheral membrane protein</topology>
    </subcellularLocation>
</comment>
<dbReference type="Pfam" id="PF08352">
    <property type="entry name" value="oligo_HPY"/>
    <property type="match status" value="2"/>
</dbReference>
<dbReference type="InterPro" id="IPR003439">
    <property type="entry name" value="ABC_transporter-like_ATP-bd"/>
</dbReference>
<dbReference type="PROSITE" id="PS50893">
    <property type="entry name" value="ABC_TRANSPORTER_2"/>
    <property type="match status" value="2"/>
</dbReference>
<reference evidence="7" key="1">
    <citation type="submission" date="2020-12" db="EMBL/GenBank/DDBJ databases">
        <title>Bacterial taxonomy.</title>
        <authorList>
            <person name="Pan X."/>
        </authorList>
    </citation>
    <scope>NUCLEOTIDE SEQUENCE</scope>
    <source>
        <strain evidence="7">B2012</strain>
    </source>
</reference>
<dbReference type="NCBIfam" id="TIGR01727">
    <property type="entry name" value="oligo_HPY"/>
    <property type="match status" value="2"/>
</dbReference>
<dbReference type="GO" id="GO:0005524">
    <property type="term" value="F:ATP binding"/>
    <property type="evidence" value="ECO:0007669"/>
    <property type="project" value="UniProtKB-KW"/>
</dbReference>
<dbReference type="AlphaFoldDB" id="A0A934ITP1"/>
<dbReference type="Proteomes" id="UP000609531">
    <property type="component" value="Unassembled WGS sequence"/>
</dbReference>
<dbReference type="CDD" id="cd03257">
    <property type="entry name" value="ABC_NikE_OppD_transporters"/>
    <property type="match status" value="2"/>
</dbReference>
<evidence type="ECO:0000313" key="8">
    <source>
        <dbReference type="Proteomes" id="UP000609531"/>
    </source>
</evidence>
<evidence type="ECO:0000256" key="3">
    <source>
        <dbReference type="ARBA" id="ARBA00022448"/>
    </source>
</evidence>
<dbReference type="PANTHER" id="PTHR43776:SF7">
    <property type="entry name" value="D,D-DIPEPTIDE TRANSPORT ATP-BINDING PROTEIN DDPF-RELATED"/>
    <property type="match status" value="1"/>
</dbReference>
<dbReference type="FunFam" id="3.40.50.300:FF:000016">
    <property type="entry name" value="Oligopeptide ABC transporter ATP-binding component"/>
    <property type="match status" value="2"/>
</dbReference>